<keyword evidence="7" id="KW-1185">Reference proteome</keyword>
<dbReference type="EMBL" id="CP000860">
    <property type="protein sequence ID" value="ACA60051.1"/>
    <property type="molecule type" value="Genomic_DNA"/>
</dbReference>
<dbReference type="Gene3D" id="1.10.10.10">
    <property type="entry name" value="Winged helix-like DNA-binding domain superfamily/Winged helix DNA-binding domain"/>
    <property type="match status" value="1"/>
</dbReference>
<reference evidence="6 7" key="2">
    <citation type="journal article" date="2008" name="Science">
        <title>Environmental genomics reveals a single-species ecosystem deep within Earth.</title>
        <authorList>
            <person name="Chivian D."/>
            <person name="Brodie E.L."/>
            <person name="Alm E.J."/>
            <person name="Culley D.E."/>
            <person name="Dehal P.S."/>
            <person name="Desantis T.Z."/>
            <person name="Gihring T.M."/>
            <person name="Lapidus A."/>
            <person name="Lin L.H."/>
            <person name="Lowry S.R."/>
            <person name="Moser D.P."/>
            <person name="Richardson P.M."/>
            <person name="Southam G."/>
            <person name="Wanger G."/>
            <person name="Pratt L.M."/>
            <person name="Andersen G.L."/>
            <person name="Hazen T.C."/>
            <person name="Brockman F.J."/>
            <person name="Arkin A.P."/>
            <person name="Onstott T.C."/>
        </authorList>
    </citation>
    <scope>NUCLEOTIDE SEQUENCE [LARGE SCALE GENOMIC DNA]</scope>
    <source>
        <strain evidence="6 7">MP104C</strain>
    </source>
</reference>
<evidence type="ECO:0000256" key="1">
    <source>
        <dbReference type="ARBA" id="ARBA00007871"/>
    </source>
</evidence>
<dbReference type="InterPro" id="IPR036390">
    <property type="entry name" value="WH_DNA-bd_sf"/>
</dbReference>
<protein>
    <submittedName>
        <fullName evidence="6">Iron dependent repressor</fullName>
    </submittedName>
</protein>
<dbReference type="InterPro" id="IPR001367">
    <property type="entry name" value="Fe_dep_repressor"/>
</dbReference>
<dbReference type="SMART" id="SM00529">
    <property type="entry name" value="HTH_DTXR"/>
    <property type="match status" value="1"/>
</dbReference>
<dbReference type="SUPFAM" id="SSF47979">
    <property type="entry name" value="Iron-dependent repressor protein, dimerization domain"/>
    <property type="match status" value="1"/>
</dbReference>
<sequence length="160" mass="18033">MTGYSQSVEDYLETLYVIGLGQKVVRVKDVAQALGVTMPSVVAAVRILSEKGLVEQEKYGHIELTEKGQTVAAEIYARHQMLFAFFSEILGLDPAVAEQDACRVEHYLSPEARERLLKMVEFVRSCQDEKVRFLERFTQFAESGERDPCRGCPLGEAQQK</sequence>
<dbReference type="GO" id="GO:0003700">
    <property type="term" value="F:DNA-binding transcription factor activity"/>
    <property type="evidence" value="ECO:0007669"/>
    <property type="project" value="InterPro"/>
</dbReference>
<gene>
    <name evidence="6" type="ordered locus">Daud_1549</name>
</gene>
<name>B1I4Y3_DESAP</name>
<dbReference type="Gene3D" id="1.10.60.10">
    <property type="entry name" value="Iron dependent repressor, metal binding and dimerisation domain"/>
    <property type="match status" value="1"/>
</dbReference>
<dbReference type="PROSITE" id="PS50944">
    <property type="entry name" value="HTH_DTXR"/>
    <property type="match status" value="1"/>
</dbReference>
<dbReference type="SUPFAM" id="SSF46785">
    <property type="entry name" value="Winged helix' DNA-binding domain"/>
    <property type="match status" value="1"/>
</dbReference>
<proteinExistence type="inferred from homology"/>
<dbReference type="KEGG" id="dau:Daud_1549"/>
<evidence type="ECO:0000256" key="4">
    <source>
        <dbReference type="ARBA" id="ARBA00023163"/>
    </source>
</evidence>
<dbReference type="InterPro" id="IPR036421">
    <property type="entry name" value="Fe_dep_repressor_sf"/>
</dbReference>
<evidence type="ECO:0000256" key="2">
    <source>
        <dbReference type="ARBA" id="ARBA00023015"/>
    </source>
</evidence>
<evidence type="ECO:0000313" key="7">
    <source>
        <dbReference type="Proteomes" id="UP000008544"/>
    </source>
</evidence>
<dbReference type="RefSeq" id="WP_012302632.1">
    <property type="nucleotide sequence ID" value="NC_010424.1"/>
</dbReference>
<dbReference type="Pfam" id="PF02742">
    <property type="entry name" value="Fe_dep_repr_C"/>
    <property type="match status" value="1"/>
</dbReference>
<dbReference type="Pfam" id="PF01325">
    <property type="entry name" value="Fe_dep_repress"/>
    <property type="match status" value="1"/>
</dbReference>
<comment type="similarity">
    <text evidence="1">Belongs to the DtxR/MntR family.</text>
</comment>
<dbReference type="HOGENOM" id="CLU_069532_3_0_9"/>
<dbReference type="PANTHER" id="PTHR33238:SF7">
    <property type="entry name" value="IRON-DEPENDENT TRANSCRIPTIONAL REGULATOR"/>
    <property type="match status" value="1"/>
</dbReference>
<dbReference type="InterPro" id="IPR050536">
    <property type="entry name" value="DtxR_MntR_Metal-Reg"/>
</dbReference>
<accession>B1I4Y3</accession>
<evidence type="ECO:0000313" key="6">
    <source>
        <dbReference type="EMBL" id="ACA60051.1"/>
    </source>
</evidence>
<keyword evidence="3" id="KW-0238">DNA-binding</keyword>
<dbReference type="InterPro" id="IPR036388">
    <property type="entry name" value="WH-like_DNA-bd_sf"/>
</dbReference>
<dbReference type="InterPro" id="IPR022689">
    <property type="entry name" value="Iron_dep_repressor"/>
</dbReference>
<evidence type="ECO:0000259" key="5">
    <source>
        <dbReference type="PROSITE" id="PS50944"/>
    </source>
</evidence>
<dbReference type="Proteomes" id="UP000008544">
    <property type="component" value="Chromosome"/>
</dbReference>
<dbReference type="GO" id="GO:0003677">
    <property type="term" value="F:DNA binding"/>
    <property type="evidence" value="ECO:0007669"/>
    <property type="project" value="UniProtKB-KW"/>
</dbReference>
<dbReference type="OrthoDB" id="9791355at2"/>
<feature type="domain" description="HTH dtxR-type" evidence="5">
    <location>
        <begin position="1"/>
        <end position="65"/>
    </location>
</feature>
<dbReference type="InterPro" id="IPR022687">
    <property type="entry name" value="HTH_DTXR"/>
</dbReference>
<dbReference type="GO" id="GO:0046914">
    <property type="term" value="F:transition metal ion binding"/>
    <property type="evidence" value="ECO:0007669"/>
    <property type="project" value="InterPro"/>
</dbReference>
<evidence type="ECO:0000256" key="3">
    <source>
        <dbReference type="ARBA" id="ARBA00023125"/>
    </source>
</evidence>
<dbReference type="eggNOG" id="COG1321">
    <property type="taxonomic scope" value="Bacteria"/>
</dbReference>
<dbReference type="PANTHER" id="PTHR33238">
    <property type="entry name" value="IRON (METAL) DEPENDENT REPRESSOR, DTXR FAMILY"/>
    <property type="match status" value="1"/>
</dbReference>
<keyword evidence="4" id="KW-0804">Transcription</keyword>
<organism evidence="6 7">
    <name type="scientific">Desulforudis audaxviator (strain MP104C)</name>
    <dbReference type="NCBI Taxonomy" id="477974"/>
    <lineage>
        <taxon>Bacteria</taxon>
        <taxon>Bacillati</taxon>
        <taxon>Bacillota</taxon>
        <taxon>Clostridia</taxon>
        <taxon>Thermoanaerobacterales</taxon>
        <taxon>Candidatus Desulforudaceae</taxon>
        <taxon>Candidatus Desulforudis</taxon>
    </lineage>
</organism>
<keyword evidence="2" id="KW-0805">Transcription regulation</keyword>
<dbReference type="STRING" id="477974.Daud_1549"/>
<dbReference type="AlphaFoldDB" id="B1I4Y3"/>
<reference evidence="7" key="1">
    <citation type="submission" date="2007-10" db="EMBL/GenBank/DDBJ databases">
        <title>Complete sequence of chromosome of Desulforudis audaxviator MP104C.</title>
        <authorList>
            <person name="Copeland A."/>
            <person name="Lucas S."/>
            <person name="Lapidus A."/>
            <person name="Barry K."/>
            <person name="Glavina del Rio T."/>
            <person name="Dalin E."/>
            <person name="Tice H."/>
            <person name="Bruce D."/>
            <person name="Pitluck S."/>
            <person name="Lowry S.R."/>
            <person name="Larimer F."/>
            <person name="Land M.L."/>
            <person name="Hauser L."/>
            <person name="Kyrpides N."/>
            <person name="Ivanova N.N."/>
            <person name="Richardson P."/>
        </authorList>
    </citation>
    <scope>NUCLEOTIDE SEQUENCE [LARGE SCALE GENOMIC DNA]</scope>
    <source>
        <strain evidence="7">MP104C</strain>
    </source>
</reference>
<dbReference type="GO" id="GO:0046983">
    <property type="term" value="F:protein dimerization activity"/>
    <property type="evidence" value="ECO:0007669"/>
    <property type="project" value="InterPro"/>
</dbReference>